<dbReference type="InterPro" id="IPR025534">
    <property type="entry name" value="DUF4420"/>
</dbReference>
<sequence length="326" mass="36793">MTEGYVPWASVEYYLSRGQGTAYRLSPPSAHPEVSYVIEDGGREISLYVELDPRRTLPTSPLPLIRIDQIAERGIRMARVRVGRPELLRDFHDLLNAIAERIVKHEHTLDRAFRETVRAWSELLERPRVMHPERRVGLMGELMALVSIARTHDWHTAMGAWRGPDREEHDFGLPEWDLEVKTTVSERRRHTVHGLDQLTPTGTRPLWLLSIQMTRGGAEGRTLNDSVNAVRNIVANEAPAELERYDDRVSTGGWVDFPQDDERWRLRSTPLLLLVDEAVPRLDASAIPPEGLGRVSNVSYALDVTGLKASPDAPPALCEPSALHLP</sequence>
<gene>
    <name evidence="1" type="ORF">GCM10023082_38850</name>
</gene>
<dbReference type="Pfam" id="PF14390">
    <property type="entry name" value="DUF4420"/>
    <property type="match status" value="1"/>
</dbReference>
<evidence type="ECO:0008006" key="3">
    <source>
        <dbReference type="Google" id="ProtNLM"/>
    </source>
</evidence>
<keyword evidence="2" id="KW-1185">Reference proteome</keyword>
<evidence type="ECO:0000313" key="2">
    <source>
        <dbReference type="Proteomes" id="UP001499884"/>
    </source>
</evidence>
<protein>
    <recommendedName>
        <fullName evidence="3">PD-(D/E)XK motif protein</fullName>
    </recommendedName>
</protein>
<accession>A0ABP7FFH8</accession>
<dbReference type="Proteomes" id="UP001499884">
    <property type="component" value="Unassembled WGS sequence"/>
</dbReference>
<evidence type="ECO:0000313" key="1">
    <source>
        <dbReference type="EMBL" id="GAA3737814.1"/>
    </source>
</evidence>
<organism evidence="1 2">
    <name type="scientific">Streptomyces tremellae</name>
    <dbReference type="NCBI Taxonomy" id="1124239"/>
    <lineage>
        <taxon>Bacteria</taxon>
        <taxon>Bacillati</taxon>
        <taxon>Actinomycetota</taxon>
        <taxon>Actinomycetes</taxon>
        <taxon>Kitasatosporales</taxon>
        <taxon>Streptomycetaceae</taxon>
        <taxon>Streptomyces</taxon>
    </lineage>
</organism>
<proteinExistence type="predicted"/>
<dbReference type="RefSeq" id="WP_345648829.1">
    <property type="nucleotide sequence ID" value="NZ_BAABEP010000027.1"/>
</dbReference>
<name>A0ABP7FFH8_9ACTN</name>
<dbReference type="EMBL" id="BAABEP010000027">
    <property type="protein sequence ID" value="GAA3737814.1"/>
    <property type="molecule type" value="Genomic_DNA"/>
</dbReference>
<reference evidence="2" key="1">
    <citation type="journal article" date="2019" name="Int. J. Syst. Evol. Microbiol.">
        <title>The Global Catalogue of Microorganisms (GCM) 10K type strain sequencing project: providing services to taxonomists for standard genome sequencing and annotation.</title>
        <authorList>
            <consortium name="The Broad Institute Genomics Platform"/>
            <consortium name="The Broad Institute Genome Sequencing Center for Infectious Disease"/>
            <person name="Wu L."/>
            <person name="Ma J."/>
        </authorList>
    </citation>
    <scope>NUCLEOTIDE SEQUENCE [LARGE SCALE GENOMIC DNA]</scope>
    <source>
        <strain evidence="2">JCM 30846</strain>
    </source>
</reference>
<comment type="caution">
    <text evidence="1">The sequence shown here is derived from an EMBL/GenBank/DDBJ whole genome shotgun (WGS) entry which is preliminary data.</text>
</comment>